<evidence type="ECO:0000259" key="1">
    <source>
        <dbReference type="Pfam" id="PF02036"/>
    </source>
</evidence>
<keyword evidence="3" id="KW-1185">Reference proteome</keyword>
<dbReference type="InterPro" id="IPR036527">
    <property type="entry name" value="SCP2_sterol-bd_dom_sf"/>
</dbReference>
<feature type="domain" description="SCP2" evidence="1">
    <location>
        <begin position="26"/>
        <end position="109"/>
    </location>
</feature>
<dbReference type="Gene3D" id="3.30.1050.10">
    <property type="entry name" value="SCP2 sterol-binding domain"/>
    <property type="match status" value="1"/>
</dbReference>
<dbReference type="SUPFAM" id="SSF55718">
    <property type="entry name" value="SCP-like"/>
    <property type="match status" value="1"/>
</dbReference>
<sequence length="128" mass="14137">MKYASQEWLNRQAELQQAFAPRPGASARVQYRLTQAPEVGEIRYYADVQDGRVVTQTLGDDPAADGTMSSSYSDSIAMLRGELAPTAAFMEGRVKVTGDVAKLGALMPITQTAEYKRHYAQLVEETEF</sequence>
<dbReference type="RefSeq" id="WP_280831479.1">
    <property type="nucleotide sequence ID" value="NZ_JARXVE010000002.1"/>
</dbReference>
<evidence type="ECO:0000313" key="3">
    <source>
        <dbReference type="Proteomes" id="UP001160130"/>
    </source>
</evidence>
<dbReference type="Proteomes" id="UP001160130">
    <property type="component" value="Unassembled WGS sequence"/>
</dbReference>
<comment type="caution">
    <text evidence="2">The sequence shown here is derived from an EMBL/GenBank/DDBJ whole genome shotgun (WGS) entry which is preliminary data.</text>
</comment>
<proteinExistence type="predicted"/>
<dbReference type="InterPro" id="IPR003033">
    <property type="entry name" value="SCP2_sterol-bd_dom"/>
</dbReference>
<evidence type="ECO:0000313" key="2">
    <source>
        <dbReference type="EMBL" id="MDH6194827.1"/>
    </source>
</evidence>
<organism evidence="2 3">
    <name type="scientific">Mycolicibacterium frederiksbergense</name>
    <dbReference type="NCBI Taxonomy" id="117567"/>
    <lineage>
        <taxon>Bacteria</taxon>
        <taxon>Bacillati</taxon>
        <taxon>Actinomycetota</taxon>
        <taxon>Actinomycetes</taxon>
        <taxon>Mycobacteriales</taxon>
        <taxon>Mycobacteriaceae</taxon>
        <taxon>Mycolicibacterium</taxon>
    </lineage>
</organism>
<gene>
    <name evidence="2" type="ORF">M2272_001456</name>
</gene>
<dbReference type="EMBL" id="JARXVE010000002">
    <property type="protein sequence ID" value="MDH6194827.1"/>
    <property type="molecule type" value="Genomic_DNA"/>
</dbReference>
<accession>A0ABT6KVU0</accession>
<protein>
    <submittedName>
        <fullName evidence="2">Sterol carrier protein</fullName>
    </submittedName>
</protein>
<reference evidence="2 3" key="1">
    <citation type="submission" date="2023-04" db="EMBL/GenBank/DDBJ databases">
        <title>Forest soil microbial communities from Buena Vista Peninsula, Colon Province, Panama.</title>
        <authorList>
            <person name="Bouskill N."/>
        </authorList>
    </citation>
    <scope>NUCLEOTIDE SEQUENCE [LARGE SCALE GENOMIC DNA]</scope>
    <source>
        <strain evidence="2 3">AC80</strain>
    </source>
</reference>
<name>A0ABT6KVU0_9MYCO</name>
<dbReference type="Pfam" id="PF02036">
    <property type="entry name" value="SCP2"/>
    <property type="match status" value="1"/>
</dbReference>